<protein>
    <submittedName>
        <fullName evidence="1">Uncharacterized protein</fullName>
    </submittedName>
</protein>
<evidence type="ECO:0000313" key="1">
    <source>
        <dbReference type="EMBL" id="QRQ81648.1"/>
    </source>
</evidence>
<dbReference type="Proteomes" id="UP000653156">
    <property type="component" value="Chromosome"/>
</dbReference>
<keyword evidence="2" id="KW-1185">Reference proteome</keyword>
<proteinExistence type="predicted"/>
<gene>
    <name evidence="1" type="ORF">JQU52_13290</name>
</gene>
<sequence length="47" mass="5380">MNIGHTVYIAYNRWSEKGIFTAILKQLSQESDLEWVAIDGSYTNSTK</sequence>
<dbReference type="EMBL" id="CP069798">
    <property type="protein sequence ID" value="QRQ81648.1"/>
    <property type="molecule type" value="Genomic_DNA"/>
</dbReference>
<reference evidence="1" key="1">
    <citation type="submission" date="2021-02" db="EMBL/GenBank/DDBJ databases">
        <title>Neisseriaceae sp. 26B isolated from the cloaca of a Common Toad-headed Turtle (Mesoclemmys nasuta).</title>
        <authorList>
            <person name="Spergser J."/>
            <person name="Busse H.-J."/>
        </authorList>
    </citation>
    <scope>NUCLEOTIDE SEQUENCE</scope>
    <source>
        <strain evidence="1">26B</strain>
    </source>
</reference>
<dbReference type="AlphaFoldDB" id="A0A892ZGR1"/>
<evidence type="ECO:0000313" key="2">
    <source>
        <dbReference type="Proteomes" id="UP000653156"/>
    </source>
</evidence>
<accession>A0A892ZGR1</accession>
<name>A0A892ZGR1_9NEIS</name>
<dbReference type="RefSeq" id="WP_230338946.1">
    <property type="nucleotide sequence ID" value="NZ_CP069798.1"/>
</dbReference>
<dbReference type="KEGG" id="ptes:JQU52_13290"/>
<organism evidence="1 2">
    <name type="scientific">Paralysiella testudinis</name>
    <dbReference type="NCBI Taxonomy" id="2809020"/>
    <lineage>
        <taxon>Bacteria</taxon>
        <taxon>Pseudomonadati</taxon>
        <taxon>Pseudomonadota</taxon>
        <taxon>Betaproteobacteria</taxon>
        <taxon>Neisseriales</taxon>
        <taxon>Neisseriaceae</taxon>
        <taxon>Paralysiella</taxon>
    </lineage>
</organism>